<keyword evidence="2" id="KW-1185">Reference proteome</keyword>
<proteinExistence type="predicted"/>
<accession>A0A1G7GUL8</accession>
<dbReference type="OrthoDB" id="7867818at2"/>
<protein>
    <recommendedName>
        <fullName evidence="3">N-(5'-phosphoribosyl)anthranilate isomerase</fullName>
    </recommendedName>
</protein>
<dbReference type="STRING" id="521013.SAMN04488567_2933"/>
<dbReference type="EMBL" id="FNAT01000005">
    <property type="protein sequence ID" value="SDE91791.1"/>
    <property type="molecule type" value="Genomic_DNA"/>
</dbReference>
<evidence type="ECO:0008006" key="3">
    <source>
        <dbReference type="Google" id="ProtNLM"/>
    </source>
</evidence>
<dbReference type="RefSeq" id="WP_090113221.1">
    <property type="nucleotide sequence ID" value="NZ_FNAT01000005.1"/>
</dbReference>
<evidence type="ECO:0000313" key="2">
    <source>
        <dbReference type="Proteomes" id="UP000198922"/>
    </source>
</evidence>
<reference evidence="2" key="1">
    <citation type="submission" date="2016-10" db="EMBL/GenBank/DDBJ databases">
        <authorList>
            <person name="Varghese N."/>
            <person name="Submissions S."/>
        </authorList>
    </citation>
    <scope>NUCLEOTIDE SEQUENCE [LARGE SCALE GENOMIC DNA]</scope>
    <source>
        <strain evidence="2">DSM 21424</strain>
    </source>
</reference>
<dbReference type="Proteomes" id="UP000198922">
    <property type="component" value="Unassembled WGS sequence"/>
</dbReference>
<sequence>MTTLPVEISAERWLCQLFASRAAASGGIVRRSLRDVDRIVGRTRFLHEIERRGFRAVENAGQVVIFCNRDPIRPLH</sequence>
<name>A0A1G7GUL8_9RHOB</name>
<gene>
    <name evidence="1" type="ORF">SAMN04488567_2933</name>
</gene>
<dbReference type="AlphaFoldDB" id="A0A1G7GUL8"/>
<evidence type="ECO:0000313" key="1">
    <source>
        <dbReference type="EMBL" id="SDE91791.1"/>
    </source>
</evidence>
<organism evidence="1 2">
    <name type="scientific">Limimaricola pyoseonensis</name>
    <dbReference type="NCBI Taxonomy" id="521013"/>
    <lineage>
        <taxon>Bacteria</taxon>
        <taxon>Pseudomonadati</taxon>
        <taxon>Pseudomonadota</taxon>
        <taxon>Alphaproteobacteria</taxon>
        <taxon>Rhodobacterales</taxon>
        <taxon>Paracoccaceae</taxon>
        <taxon>Limimaricola</taxon>
    </lineage>
</organism>